<dbReference type="EMBL" id="UZAF01019146">
    <property type="protein sequence ID" value="VDO58000.1"/>
    <property type="molecule type" value="Genomic_DNA"/>
</dbReference>
<sequence>MSANTLSSLRDKWKLPRVMPGVMSGGSGIVDNGEDVEGCVLDYIGGLPFVQGVDALNRVTHRADILDQFGALELNDFIKAPIEPSRIRITQPYT</sequence>
<accession>A0A0N4WVV4</accession>
<name>A0A0N4WVV4_HAEPC</name>
<organism evidence="3">
    <name type="scientific">Haemonchus placei</name>
    <name type="common">Barber's pole worm</name>
    <dbReference type="NCBI Taxonomy" id="6290"/>
    <lineage>
        <taxon>Eukaryota</taxon>
        <taxon>Metazoa</taxon>
        <taxon>Ecdysozoa</taxon>
        <taxon>Nematoda</taxon>
        <taxon>Chromadorea</taxon>
        <taxon>Rhabditida</taxon>
        <taxon>Rhabditina</taxon>
        <taxon>Rhabditomorpha</taxon>
        <taxon>Strongyloidea</taxon>
        <taxon>Trichostrongylidae</taxon>
        <taxon>Haemonchus</taxon>
    </lineage>
</organism>
<gene>
    <name evidence="1" type="ORF">HPLM_LOCUS15833</name>
</gene>
<dbReference type="AlphaFoldDB" id="A0A0N4WVV4"/>
<protein>
    <submittedName>
        <fullName evidence="3">ADH_N_2 domain-containing protein</fullName>
    </submittedName>
</protein>
<reference evidence="1 2" key="2">
    <citation type="submission" date="2018-11" db="EMBL/GenBank/DDBJ databases">
        <authorList>
            <consortium name="Pathogen Informatics"/>
        </authorList>
    </citation>
    <scope>NUCLEOTIDE SEQUENCE [LARGE SCALE GENOMIC DNA]</scope>
    <source>
        <strain evidence="1 2">MHpl1</strain>
    </source>
</reference>
<reference evidence="3" key="1">
    <citation type="submission" date="2017-02" db="UniProtKB">
        <authorList>
            <consortium name="WormBaseParasite"/>
        </authorList>
    </citation>
    <scope>IDENTIFICATION</scope>
</reference>
<keyword evidence="2" id="KW-1185">Reference proteome</keyword>
<dbReference type="WBParaSite" id="HPLM_0001584101-mRNA-1">
    <property type="protein sequence ID" value="HPLM_0001584101-mRNA-1"/>
    <property type="gene ID" value="HPLM_0001584101"/>
</dbReference>
<proteinExistence type="predicted"/>
<evidence type="ECO:0000313" key="3">
    <source>
        <dbReference type="WBParaSite" id="HPLM_0001584101-mRNA-1"/>
    </source>
</evidence>
<evidence type="ECO:0000313" key="1">
    <source>
        <dbReference type="EMBL" id="VDO58000.1"/>
    </source>
</evidence>
<evidence type="ECO:0000313" key="2">
    <source>
        <dbReference type="Proteomes" id="UP000268014"/>
    </source>
</evidence>
<dbReference type="Proteomes" id="UP000268014">
    <property type="component" value="Unassembled WGS sequence"/>
</dbReference>